<keyword evidence="3" id="KW-1185">Reference proteome</keyword>
<dbReference type="Proteomes" id="UP001194580">
    <property type="component" value="Unassembled WGS sequence"/>
</dbReference>
<accession>A0AAD4H9G5</accession>
<sequence>MTSQTDQEAQQQLFADTLIKLQIHSALAKEHIHHNKSPLPLLAQSCSLLDNLPTSSTSTPHWTTAQRALIEALKIDAWTALADACIQANDLIQAEASLQRLATLQDNAAGPFSWRAQKRNSSSKKTSSTSLSESSNGSNGTANSGPTEDYRQATSGLIQTWGKLRQVYNDMGKVDMANNFGKRIQKMNELLKDPPFPGPSPITTTTSS</sequence>
<organism evidence="2 3">
    <name type="scientific">Linnemannia exigua</name>
    <dbReference type="NCBI Taxonomy" id="604196"/>
    <lineage>
        <taxon>Eukaryota</taxon>
        <taxon>Fungi</taxon>
        <taxon>Fungi incertae sedis</taxon>
        <taxon>Mucoromycota</taxon>
        <taxon>Mortierellomycotina</taxon>
        <taxon>Mortierellomycetes</taxon>
        <taxon>Mortierellales</taxon>
        <taxon>Mortierellaceae</taxon>
        <taxon>Linnemannia</taxon>
    </lineage>
</organism>
<evidence type="ECO:0000313" key="2">
    <source>
        <dbReference type="EMBL" id="KAG0280350.1"/>
    </source>
</evidence>
<proteinExistence type="predicted"/>
<gene>
    <name evidence="2" type="ORF">BGZ95_010456</name>
</gene>
<feature type="region of interest" description="Disordered" evidence="1">
    <location>
        <begin position="189"/>
        <end position="208"/>
    </location>
</feature>
<feature type="region of interest" description="Disordered" evidence="1">
    <location>
        <begin position="113"/>
        <end position="150"/>
    </location>
</feature>
<name>A0AAD4H9G5_9FUNG</name>
<evidence type="ECO:0000256" key="1">
    <source>
        <dbReference type="SAM" id="MobiDB-lite"/>
    </source>
</evidence>
<dbReference type="EMBL" id="JAAAIL010000070">
    <property type="protein sequence ID" value="KAG0280350.1"/>
    <property type="molecule type" value="Genomic_DNA"/>
</dbReference>
<protein>
    <submittedName>
        <fullName evidence="2">Uncharacterized protein</fullName>
    </submittedName>
</protein>
<reference evidence="2" key="1">
    <citation type="journal article" date="2020" name="Fungal Divers.">
        <title>Resolving the Mortierellaceae phylogeny through synthesis of multi-gene phylogenetics and phylogenomics.</title>
        <authorList>
            <person name="Vandepol N."/>
            <person name="Liber J."/>
            <person name="Desiro A."/>
            <person name="Na H."/>
            <person name="Kennedy M."/>
            <person name="Barry K."/>
            <person name="Grigoriev I.V."/>
            <person name="Miller A.N."/>
            <person name="O'Donnell K."/>
            <person name="Stajich J.E."/>
            <person name="Bonito G."/>
        </authorList>
    </citation>
    <scope>NUCLEOTIDE SEQUENCE</scope>
    <source>
        <strain evidence="2">NRRL 28262</strain>
    </source>
</reference>
<dbReference type="AlphaFoldDB" id="A0AAD4H9G5"/>
<comment type="caution">
    <text evidence="2">The sequence shown here is derived from an EMBL/GenBank/DDBJ whole genome shotgun (WGS) entry which is preliminary data.</text>
</comment>
<evidence type="ECO:0000313" key="3">
    <source>
        <dbReference type="Proteomes" id="UP001194580"/>
    </source>
</evidence>
<feature type="compositionally biased region" description="Low complexity" evidence="1">
    <location>
        <begin position="123"/>
        <end position="145"/>
    </location>
</feature>